<reference evidence="2" key="1">
    <citation type="journal article" date="2019" name="Int. J. Syst. Evol. Microbiol.">
        <title>The Global Catalogue of Microorganisms (GCM) 10K type strain sequencing project: providing services to taxonomists for standard genome sequencing and annotation.</title>
        <authorList>
            <consortium name="The Broad Institute Genomics Platform"/>
            <consortium name="The Broad Institute Genome Sequencing Center for Infectious Disease"/>
            <person name="Wu L."/>
            <person name="Ma J."/>
        </authorList>
    </citation>
    <scope>NUCLEOTIDE SEQUENCE [LARGE SCALE GENOMIC DNA]</scope>
    <source>
        <strain evidence="2">CECT 7398</strain>
    </source>
</reference>
<comment type="caution">
    <text evidence="1">The sequence shown here is derived from an EMBL/GenBank/DDBJ whole genome shotgun (WGS) entry which is preliminary data.</text>
</comment>
<protein>
    <recommendedName>
        <fullName evidence="3">Transposase</fullName>
    </recommendedName>
</protein>
<dbReference type="EMBL" id="JAUFQC010000027">
    <property type="protein sequence ID" value="MDN3612077.1"/>
    <property type="molecule type" value="Genomic_DNA"/>
</dbReference>
<evidence type="ECO:0000313" key="1">
    <source>
        <dbReference type="EMBL" id="MDN3612077.1"/>
    </source>
</evidence>
<dbReference type="Proteomes" id="UP001238540">
    <property type="component" value="Unassembled WGS sequence"/>
</dbReference>
<evidence type="ECO:0008006" key="3">
    <source>
        <dbReference type="Google" id="ProtNLM"/>
    </source>
</evidence>
<organism evidence="1 2">
    <name type="scientific">Vibrio ostreicida</name>
    <dbReference type="NCBI Taxonomy" id="526588"/>
    <lineage>
        <taxon>Bacteria</taxon>
        <taxon>Pseudomonadati</taxon>
        <taxon>Pseudomonadota</taxon>
        <taxon>Gammaproteobacteria</taxon>
        <taxon>Vibrionales</taxon>
        <taxon>Vibrionaceae</taxon>
        <taxon>Vibrio</taxon>
    </lineage>
</organism>
<gene>
    <name evidence="1" type="ORF">QWZ16_21010</name>
</gene>
<sequence length="47" mass="5382">MLSNLQFSRQFGRHLSVGHTSIKNTAREYRCKSKVIGAKISLIRVHL</sequence>
<proteinExistence type="predicted"/>
<evidence type="ECO:0000313" key="2">
    <source>
        <dbReference type="Proteomes" id="UP001238540"/>
    </source>
</evidence>
<keyword evidence="2" id="KW-1185">Reference proteome</keyword>
<accession>A0ABT8BY26</accession>
<dbReference type="RefSeq" id="WP_290313339.1">
    <property type="nucleotide sequence ID" value="NZ_JAUFQC010000027.1"/>
</dbReference>
<name>A0ABT8BY26_9VIBR</name>